<dbReference type="InterPro" id="IPR036291">
    <property type="entry name" value="NAD(P)-bd_dom_sf"/>
</dbReference>
<dbReference type="CDD" id="cd05233">
    <property type="entry name" value="SDR_c"/>
    <property type="match status" value="1"/>
</dbReference>
<dbReference type="SUPFAM" id="SSF51735">
    <property type="entry name" value="NAD(P)-binding Rossmann-fold domains"/>
    <property type="match status" value="1"/>
</dbReference>
<proteinExistence type="inferred from homology"/>
<protein>
    <submittedName>
        <fullName evidence="3">NAD(P)-dependent dehydrogenase (Short-subunit alcohol dehydrogenase family)</fullName>
    </submittedName>
</protein>
<evidence type="ECO:0000256" key="2">
    <source>
        <dbReference type="RuleBase" id="RU000363"/>
    </source>
</evidence>
<dbReference type="Gene3D" id="3.40.50.720">
    <property type="entry name" value="NAD(P)-binding Rossmann-like Domain"/>
    <property type="match status" value="1"/>
</dbReference>
<dbReference type="PRINTS" id="PR00080">
    <property type="entry name" value="SDRFAMILY"/>
</dbReference>
<dbReference type="Proteomes" id="UP001239083">
    <property type="component" value="Unassembled WGS sequence"/>
</dbReference>
<gene>
    <name evidence="3" type="ORF">QFZ26_002515</name>
</gene>
<dbReference type="RefSeq" id="WP_307042627.1">
    <property type="nucleotide sequence ID" value="NZ_JAUSYY010000001.1"/>
</dbReference>
<evidence type="ECO:0000313" key="3">
    <source>
        <dbReference type="EMBL" id="MDQ0894960.1"/>
    </source>
</evidence>
<dbReference type="PRINTS" id="PR00081">
    <property type="entry name" value="GDHRDH"/>
</dbReference>
<accession>A0ABU0RA56</accession>
<evidence type="ECO:0000313" key="4">
    <source>
        <dbReference type="Proteomes" id="UP001239083"/>
    </source>
</evidence>
<sequence length="232" mass="24173">MHGTVVVTGGAAGLGAVIADTVLAKGRGVLLVDRDQAAAAATSNELEARHGSPVPVVDADLSTVEAIHAAADSLLERPDITALVNNAGDWSIGAQYPDADPGHWLAALTLDLIAPMLLTQRLWPRLAAAHGAVVNIGSSAGEGDEPYASPEYGAAKAAIRRYTSSLGDRADVRVMAVVPGWIGLERARRQFAALTLDQQRAAGPLIPPQQIADHVQRLLERGRAGEIVELLG</sequence>
<name>A0ABU0RA56_9MICO</name>
<comment type="similarity">
    <text evidence="1 2">Belongs to the short-chain dehydrogenases/reductases (SDR) family.</text>
</comment>
<organism evidence="3 4">
    <name type="scientific">Agromyces ramosus</name>
    <dbReference type="NCBI Taxonomy" id="33879"/>
    <lineage>
        <taxon>Bacteria</taxon>
        <taxon>Bacillati</taxon>
        <taxon>Actinomycetota</taxon>
        <taxon>Actinomycetes</taxon>
        <taxon>Micrococcales</taxon>
        <taxon>Microbacteriaceae</taxon>
        <taxon>Agromyces</taxon>
    </lineage>
</organism>
<dbReference type="PROSITE" id="PS00061">
    <property type="entry name" value="ADH_SHORT"/>
    <property type="match status" value="1"/>
</dbReference>
<dbReference type="Pfam" id="PF00106">
    <property type="entry name" value="adh_short"/>
    <property type="match status" value="1"/>
</dbReference>
<dbReference type="InterPro" id="IPR020904">
    <property type="entry name" value="Sc_DH/Rdtase_CS"/>
</dbReference>
<dbReference type="PANTHER" id="PTHR42760">
    <property type="entry name" value="SHORT-CHAIN DEHYDROGENASES/REDUCTASES FAMILY MEMBER"/>
    <property type="match status" value="1"/>
</dbReference>
<reference evidence="3 4" key="1">
    <citation type="submission" date="2023-07" db="EMBL/GenBank/DDBJ databases">
        <title>Comparative genomics of wheat-associated soil bacteria to identify genetic determinants of phenazine resistance.</title>
        <authorList>
            <person name="Mouncey N."/>
        </authorList>
    </citation>
    <scope>NUCLEOTIDE SEQUENCE [LARGE SCALE GENOMIC DNA]</scope>
    <source>
        <strain evidence="3 4">V3I3</strain>
    </source>
</reference>
<evidence type="ECO:0000256" key="1">
    <source>
        <dbReference type="ARBA" id="ARBA00006484"/>
    </source>
</evidence>
<dbReference type="EMBL" id="JAUSYY010000001">
    <property type="protein sequence ID" value="MDQ0894960.1"/>
    <property type="molecule type" value="Genomic_DNA"/>
</dbReference>
<comment type="caution">
    <text evidence="3">The sequence shown here is derived from an EMBL/GenBank/DDBJ whole genome shotgun (WGS) entry which is preliminary data.</text>
</comment>
<dbReference type="InterPro" id="IPR002347">
    <property type="entry name" value="SDR_fam"/>
</dbReference>
<keyword evidence="4" id="KW-1185">Reference proteome</keyword>